<dbReference type="EMBL" id="JARAOO010000006">
    <property type="protein sequence ID" value="KAJ7965439.1"/>
    <property type="molecule type" value="Genomic_DNA"/>
</dbReference>
<keyword evidence="3" id="KW-1185">Reference proteome</keyword>
<dbReference type="PANTHER" id="PTHR10378">
    <property type="entry name" value="LIM DOMAIN-BINDING PROTEIN"/>
    <property type="match status" value="1"/>
</dbReference>
<feature type="compositionally biased region" description="Low complexity" evidence="1">
    <location>
        <begin position="693"/>
        <end position="705"/>
    </location>
</feature>
<proteinExistence type="predicted"/>
<feature type="compositionally biased region" description="Low complexity" evidence="1">
    <location>
        <begin position="720"/>
        <end position="734"/>
    </location>
</feature>
<dbReference type="Proteomes" id="UP001163823">
    <property type="component" value="Chromosome 6"/>
</dbReference>
<accession>A0AAD7LW46</accession>
<reference evidence="2" key="1">
    <citation type="journal article" date="2023" name="Science">
        <title>Elucidation of the pathway for biosynthesis of saponin adjuvants from the soapbark tree.</title>
        <authorList>
            <person name="Reed J."/>
            <person name="Orme A."/>
            <person name="El-Demerdash A."/>
            <person name="Owen C."/>
            <person name="Martin L.B.B."/>
            <person name="Misra R.C."/>
            <person name="Kikuchi S."/>
            <person name="Rejzek M."/>
            <person name="Martin A.C."/>
            <person name="Harkess A."/>
            <person name="Leebens-Mack J."/>
            <person name="Louveau T."/>
            <person name="Stephenson M.J."/>
            <person name="Osbourn A."/>
        </authorList>
    </citation>
    <scope>NUCLEOTIDE SEQUENCE</scope>
    <source>
        <strain evidence="2">S10</strain>
    </source>
</reference>
<sequence length="908" mass="98451">MVPQGPPTPIGGTQSVSPSLLRSNSGMLGAQGGQVPSQSTFASLVSPRTQFNNMNMLGNVPNMSSILNQSFTNGVPNSGFSGPGSSQRGGLDTGAESDPLSGVGNGMGFNNPSSSFVASNMVNPGSSGQGHGHGQQFSNPSGSQLLADQQHSQQLENQNFQHSPQSMQQFSAPHSNQQQQQHFPPIRGMSGVGSVKLEPQINSDQLGQQQQQLQTLRNLAPVKLESQQIQTMRGLATVKMEPQHSDPSNFLQQQHHHHHQQQQQQQQQQFLHMSRQSSQAAVAQINLFNQQRLLQLQQQQLLKAMPQRSQLPQQFQQQNTPLRSSVKPVYEPGTCARRLTHYMYQQQHRPEDNNIEFWRKFVAEYFAPHAKKKWCVSMYGSGRQTTGVFPQDVWHCEICNRKPGRGFEATVEVLPRLFKIKYESGTIEELLYVDMPREYQNSSGQIVLDYAKAIQESVFEQLRVVRDGQLRIVFSPDLKICSWEFCARRHEELIPRRLLIPQVSQVSAAAQKYQAATQNASSNQSVPDLQNNCNMFVASARQLAKALEVPLVNDLGYTKRYVRCLQISEVVNSMKDLIDYSRETGTGPMESLAKFPRRTIASSGFHSQALQPEDQLQHQQQQMCAQNSNNDQNSVQAAGMQIASGNGVASVNNSVNSASASTTTSSIVGLLHQNSMNRRQQNSMNNASSPYAGSSVQIPSPGSSSTIPHAQPNPSPFQSPTPSSSNNPPQTSHSALTAGNHMSTTNSPANVSLQQPSHSGEVDPSDSQSSVQKIIHEMSSQLNGTGGMGAAGSLGNDVKNVNGILSGSTNTILNSGNCLVGNGTGNSSSGIGAAGFGTMGGGLGQSAIVNGFRTAMGNNAVMNGRIGMASMVREQGMNNQQDLSNQFLSGLGSVNGFNNLQFDWKSTP</sequence>
<feature type="compositionally biased region" description="Low complexity" evidence="1">
    <location>
        <begin position="608"/>
        <end position="626"/>
    </location>
</feature>
<feature type="region of interest" description="Disordered" evidence="1">
    <location>
        <begin position="608"/>
        <end position="635"/>
    </location>
</feature>
<evidence type="ECO:0000256" key="1">
    <source>
        <dbReference type="SAM" id="MobiDB-lite"/>
    </source>
</evidence>
<feature type="compositionally biased region" description="Polar residues" evidence="1">
    <location>
        <begin position="108"/>
        <end position="124"/>
    </location>
</feature>
<protein>
    <submittedName>
        <fullName evidence="2">Transcriptional corepressor SEUSS</fullName>
    </submittedName>
</protein>
<dbReference type="EMBL" id="JARAOO010000006">
    <property type="protein sequence ID" value="KAJ7965438.1"/>
    <property type="molecule type" value="Genomic_DNA"/>
</dbReference>
<feature type="compositionally biased region" description="Polar residues" evidence="1">
    <location>
        <begin position="68"/>
        <end position="88"/>
    </location>
</feature>
<comment type="caution">
    <text evidence="2">The sequence shown here is derived from an EMBL/GenBank/DDBJ whole genome shotgun (WGS) entry which is preliminary data.</text>
</comment>
<dbReference type="InterPro" id="IPR029005">
    <property type="entry name" value="LIM-bd/SEUSS"/>
</dbReference>
<organism evidence="2 3">
    <name type="scientific">Quillaja saponaria</name>
    <name type="common">Soap bark tree</name>
    <dbReference type="NCBI Taxonomy" id="32244"/>
    <lineage>
        <taxon>Eukaryota</taxon>
        <taxon>Viridiplantae</taxon>
        <taxon>Streptophyta</taxon>
        <taxon>Embryophyta</taxon>
        <taxon>Tracheophyta</taxon>
        <taxon>Spermatophyta</taxon>
        <taxon>Magnoliopsida</taxon>
        <taxon>eudicotyledons</taxon>
        <taxon>Gunneridae</taxon>
        <taxon>Pentapetalae</taxon>
        <taxon>rosids</taxon>
        <taxon>fabids</taxon>
        <taxon>Fabales</taxon>
        <taxon>Quillajaceae</taxon>
        <taxon>Quillaja</taxon>
    </lineage>
</organism>
<gene>
    <name evidence="2" type="ORF">O6P43_015080</name>
</gene>
<feature type="compositionally biased region" description="Polar residues" evidence="1">
    <location>
        <begin position="15"/>
        <end position="26"/>
    </location>
</feature>
<feature type="compositionally biased region" description="Polar residues" evidence="1">
    <location>
        <begin position="735"/>
        <end position="758"/>
    </location>
</feature>
<feature type="compositionally biased region" description="Polar residues" evidence="1">
    <location>
        <begin position="137"/>
        <end position="182"/>
    </location>
</feature>
<dbReference type="KEGG" id="qsa:O6P43_015080"/>
<feature type="compositionally biased region" description="Polar residues" evidence="1">
    <location>
        <begin position="680"/>
        <end position="692"/>
    </location>
</feature>
<feature type="region of interest" description="Disordered" evidence="1">
    <location>
        <begin position="1"/>
        <end position="38"/>
    </location>
</feature>
<evidence type="ECO:0000313" key="3">
    <source>
        <dbReference type="Proteomes" id="UP001163823"/>
    </source>
</evidence>
<feature type="region of interest" description="Disordered" evidence="1">
    <location>
        <begin position="68"/>
        <end position="184"/>
    </location>
</feature>
<feature type="region of interest" description="Disordered" evidence="1">
    <location>
        <begin position="241"/>
        <end position="275"/>
    </location>
</feature>
<feature type="region of interest" description="Disordered" evidence="1">
    <location>
        <begin position="680"/>
        <end position="771"/>
    </location>
</feature>
<evidence type="ECO:0000313" key="2">
    <source>
        <dbReference type="EMBL" id="KAJ7965439.1"/>
    </source>
</evidence>
<dbReference type="Pfam" id="PF01803">
    <property type="entry name" value="LIM_bind"/>
    <property type="match status" value="1"/>
</dbReference>
<dbReference type="AlphaFoldDB" id="A0AAD7LW46"/>
<name>A0AAD7LW46_QUISA</name>